<dbReference type="NCBIfam" id="NF003114">
    <property type="entry name" value="PRK04032.1"/>
    <property type="match status" value="1"/>
</dbReference>
<feature type="transmembrane region" description="Helical" evidence="11">
    <location>
        <begin position="50"/>
        <end position="70"/>
    </location>
</feature>
<dbReference type="HAMAP" id="MF_01117">
    <property type="entry name" value="CDP_archaeol_synth"/>
    <property type="match status" value="1"/>
</dbReference>
<dbReference type="STRING" id="565033.GACE_1587"/>
<dbReference type="GeneID" id="24798168"/>
<dbReference type="EC" id="2.7.7.67" evidence="11"/>
<keyword evidence="6 11" id="KW-1133">Transmembrane helix</keyword>
<evidence type="ECO:0000256" key="1">
    <source>
        <dbReference type="ARBA" id="ARBA00022475"/>
    </source>
</evidence>
<dbReference type="Pfam" id="PF01864">
    <property type="entry name" value="CarS-like"/>
    <property type="match status" value="1"/>
</dbReference>
<keyword evidence="1 11" id="KW-1003">Cell membrane</keyword>
<feature type="transmembrane region" description="Helical" evidence="11">
    <location>
        <begin position="76"/>
        <end position="101"/>
    </location>
</feature>
<protein>
    <recommendedName>
        <fullName evidence="11">CDP-archaeol synthase</fullName>
        <ecNumber evidence="11">2.7.7.67</ecNumber>
    </recommendedName>
    <alternativeName>
        <fullName evidence="11">CDP-2,3-bis-(O-geranylgeranyl)-sn-glycerol synthase</fullName>
    </alternativeName>
</protein>
<comment type="pathway">
    <text evidence="11">Membrane lipid metabolism; glycerophospholipid metabolism.</text>
</comment>
<dbReference type="InterPro" id="IPR002726">
    <property type="entry name" value="CarS_archaea"/>
</dbReference>
<comment type="similarity">
    <text evidence="11">Belongs to the CDP-archaeol synthase family.</text>
</comment>
<name>A0A0A7GI37_GEOAI</name>
<proteinExistence type="inferred from homology"/>
<keyword evidence="12" id="KW-0548">Nucleotidyltransferase</keyword>
<keyword evidence="9 11" id="KW-0594">Phospholipid biosynthesis</keyword>
<dbReference type="UniPathway" id="UPA00940"/>
<keyword evidence="8 11" id="KW-0472">Membrane</keyword>
<organism evidence="12 13">
    <name type="scientific">Geoglobus acetivorans</name>
    <dbReference type="NCBI Taxonomy" id="565033"/>
    <lineage>
        <taxon>Archaea</taxon>
        <taxon>Methanobacteriati</taxon>
        <taxon>Methanobacteriota</taxon>
        <taxon>Archaeoglobi</taxon>
        <taxon>Archaeoglobales</taxon>
        <taxon>Archaeoglobaceae</taxon>
        <taxon>Geoglobus</taxon>
    </lineage>
</organism>
<keyword evidence="2 11" id="KW-0444">Lipid biosynthesis</keyword>
<dbReference type="AlphaFoldDB" id="A0A0A7GI37"/>
<evidence type="ECO:0000313" key="13">
    <source>
        <dbReference type="Proteomes" id="UP000030624"/>
    </source>
</evidence>
<keyword evidence="4 11" id="KW-0812">Transmembrane</keyword>
<evidence type="ECO:0000256" key="9">
    <source>
        <dbReference type="ARBA" id="ARBA00023209"/>
    </source>
</evidence>
<evidence type="ECO:0000313" key="12">
    <source>
        <dbReference type="EMBL" id="AIY90622.1"/>
    </source>
</evidence>
<dbReference type="GO" id="GO:0046474">
    <property type="term" value="P:glycerophospholipid biosynthetic process"/>
    <property type="evidence" value="ECO:0007669"/>
    <property type="project" value="UniProtKB-UniRule"/>
</dbReference>
<evidence type="ECO:0000256" key="3">
    <source>
        <dbReference type="ARBA" id="ARBA00022679"/>
    </source>
</evidence>
<dbReference type="EMBL" id="CP009552">
    <property type="protein sequence ID" value="AIY90622.1"/>
    <property type="molecule type" value="Genomic_DNA"/>
</dbReference>
<dbReference type="InterPro" id="IPR032690">
    <property type="entry name" value="CarS"/>
</dbReference>
<comment type="cofactor">
    <cofactor evidence="11">
        <name>Mg(2+)</name>
        <dbReference type="ChEBI" id="CHEBI:18420"/>
    </cofactor>
</comment>
<dbReference type="GO" id="GO:0043338">
    <property type="term" value="F:CDP-2,3-bis-(O-geranylgeranyl)-sn-glycerol synthase activity"/>
    <property type="evidence" value="ECO:0007669"/>
    <property type="project" value="UniProtKB-EC"/>
</dbReference>
<comment type="subcellular location">
    <subcellularLocation>
        <location evidence="11">Cell membrane</location>
        <topology evidence="11">Multi-pass membrane protein</topology>
    </subcellularLocation>
</comment>
<evidence type="ECO:0000256" key="2">
    <source>
        <dbReference type="ARBA" id="ARBA00022516"/>
    </source>
</evidence>
<feature type="transmembrane region" description="Helical" evidence="11">
    <location>
        <begin position="151"/>
        <end position="172"/>
    </location>
</feature>
<dbReference type="RefSeq" id="WP_048092501.1">
    <property type="nucleotide sequence ID" value="NZ_CP009552.1"/>
</dbReference>
<gene>
    <name evidence="11" type="primary">carS</name>
    <name evidence="12" type="ORF">GACE_1587</name>
</gene>
<dbReference type="GO" id="GO:0005886">
    <property type="term" value="C:plasma membrane"/>
    <property type="evidence" value="ECO:0007669"/>
    <property type="project" value="UniProtKB-SubCell"/>
</dbReference>
<dbReference type="PANTHER" id="PTHR39650">
    <property type="entry name" value="CDP-ARCHAEOL SYNTHASE"/>
    <property type="match status" value="1"/>
</dbReference>
<keyword evidence="7 11" id="KW-0443">Lipid metabolism</keyword>
<evidence type="ECO:0000256" key="4">
    <source>
        <dbReference type="ARBA" id="ARBA00022692"/>
    </source>
</evidence>
<keyword evidence="10 11" id="KW-1208">Phospholipid metabolism</keyword>
<dbReference type="KEGG" id="gac:GACE_1587"/>
<keyword evidence="3 11" id="KW-0808">Transferase</keyword>
<evidence type="ECO:0000256" key="5">
    <source>
        <dbReference type="ARBA" id="ARBA00022842"/>
    </source>
</evidence>
<comment type="function">
    <text evidence="11">Catalyzes the formation of CDP-2,3-bis-(O-geranylgeranyl)-sn-glycerol (CDP-archaeol) from 2,3-bis-(O-geranylgeranyl)-sn-glycerol 1-phosphate (DGGGP) and CTP. This reaction is the third ether-bond-formation step in the biosynthesis of archaeal membrane lipids.</text>
</comment>
<reference evidence="12 13" key="1">
    <citation type="journal article" date="2015" name="Appl. Environ. Microbiol.">
        <title>The Geoglobus acetivorans genome: Fe(III) reduction, acetate utilization, autotrophic growth, and degradation of aromatic compounds in a hyperthermophilic archaeon.</title>
        <authorList>
            <person name="Mardanov A.V."/>
            <person name="Slododkina G.B."/>
            <person name="Slobodkin A.I."/>
            <person name="Beletsky A.V."/>
            <person name="Gavrilov S.N."/>
            <person name="Kublanov I.V."/>
            <person name="Bonch-Osmolovskaya E.A."/>
            <person name="Skryabin K.G."/>
            <person name="Ravin N.V."/>
        </authorList>
    </citation>
    <scope>NUCLEOTIDE SEQUENCE [LARGE SCALE GENOMIC DNA]</scope>
    <source>
        <strain evidence="12 13">SBH6</strain>
    </source>
</reference>
<evidence type="ECO:0000256" key="10">
    <source>
        <dbReference type="ARBA" id="ARBA00023264"/>
    </source>
</evidence>
<evidence type="ECO:0000256" key="11">
    <source>
        <dbReference type="HAMAP-Rule" id="MF_01117"/>
    </source>
</evidence>
<evidence type="ECO:0000256" key="6">
    <source>
        <dbReference type="ARBA" id="ARBA00022989"/>
    </source>
</evidence>
<dbReference type="HOGENOM" id="CLU_105710_0_0_2"/>
<keyword evidence="5 11" id="KW-0460">Magnesium</keyword>
<evidence type="ECO:0000256" key="7">
    <source>
        <dbReference type="ARBA" id="ARBA00023098"/>
    </source>
</evidence>
<dbReference type="Proteomes" id="UP000030624">
    <property type="component" value="Chromosome"/>
</dbReference>
<evidence type="ECO:0000256" key="8">
    <source>
        <dbReference type="ARBA" id="ARBA00023136"/>
    </source>
</evidence>
<accession>A0A0A7GI37</accession>
<dbReference type="eggNOG" id="arCOG04106">
    <property type="taxonomic scope" value="Archaea"/>
</dbReference>
<comment type="catalytic activity">
    <reaction evidence="11">
        <text>2,3-bis-O-(geranylgeranyl)-sn-glycerol 1-phosphate + CTP + H(+) = CDP-2,3-bis-O-(geranylgeranyl)-sn-glycerol + diphosphate</text>
        <dbReference type="Rhea" id="RHEA:25690"/>
        <dbReference type="ChEBI" id="CHEBI:15378"/>
        <dbReference type="ChEBI" id="CHEBI:33019"/>
        <dbReference type="ChEBI" id="CHEBI:37563"/>
        <dbReference type="ChEBI" id="CHEBI:58837"/>
        <dbReference type="ChEBI" id="CHEBI:58838"/>
        <dbReference type="EC" id="2.7.7.67"/>
    </reaction>
</comment>
<dbReference type="PANTHER" id="PTHR39650:SF1">
    <property type="entry name" value="CDP-ARCHAEOL SYNTHASE"/>
    <property type="match status" value="1"/>
</dbReference>
<sequence>MLEILLTAIWILLPAYTPNNFAVITGGGKPIDLGKNFVDGRRILGNGKTFRGFLGGLAGGLLTGVIQYRIELLFGFSVFSAIPFLSALQLFFLLSFGSLLGDIAGSFIKRRIGIERGDKAPLLDQLDFLVVAYLMATLHESFWEIFTPETIVAGIIITPLLHRLINYMAYLLRLKNVPW</sequence>